<dbReference type="PANTHER" id="PTHR46599:SF3">
    <property type="entry name" value="PIGGYBAC TRANSPOSABLE ELEMENT-DERIVED PROTEIN 4"/>
    <property type="match status" value="1"/>
</dbReference>
<dbReference type="AlphaFoldDB" id="A0A226D2G8"/>
<dbReference type="OrthoDB" id="6628858at2759"/>
<dbReference type="InterPro" id="IPR029526">
    <property type="entry name" value="PGBD"/>
</dbReference>
<evidence type="ECO:0000313" key="5">
    <source>
        <dbReference type="Proteomes" id="UP000198287"/>
    </source>
</evidence>
<protein>
    <submittedName>
        <fullName evidence="4">PiggyBac transposable element-derived protein 4</fullName>
    </submittedName>
</protein>
<dbReference type="Pfam" id="PF13843">
    <property type="entry name" value="DDE_Tnp_1_7"/>
    <property type="match status" value="1"/>
</dbReference>
<sequence>MESNSDSECDLDFLDELSSPEPSFYLSHHLSTTTDNFMNFDTEDEIFTSQESDDEDEASSQGDENLQDNLQFSQEIPPVPDIQDPLIDLNLEDELYSPSRQYRATPSTWNWTSCENYSPREILFNEDNQGWSFENETGKEFTPFELLLKTFPLELLDLCVTETNRYAANIISMARKPSRRMQAWKPISQNELWKFLGMKLMMGLNRKPDQSNYWSKDLLFHQSIFADIMSSDRYFEIMRYLHFANNDDMIPGDRLFKIRSVVNILNSTWKSLLKPSLRLSIDESLIGFKGRLLFRQYNPLQRDQIGIKTFSVVDALTGFVLNTIVYSGKGHQLKYSSKDFGYGGAIILELIEPYLGKGHHLYADNWFTSPNLVNELKLRDTLMCGTVKRTLQNMPKSDTKKMKKGQIRPFCSNNVLVEYWQDRKSASIISTIHSHEMVPIKPRHGAIVMKPKSVADYNLYARGVDQADMMISYYSPQRKSMKWTKKVFFHLFMRAIKNSFDIRKSLYGKIPFLPFVLDLIREMIMLDPKQAKNSQNSQQHLRLQPGKHFPALNLVTSSKATGYRRCVVCSSSKKRKMTKYHCSLCKQALCVTPCFEAYHTKQNF</sequence>
<organism evidence="4 5">
    <name type="scientific">Folsomia candida</name>
    <name type="common">Springtail</name>
    <dbReference type="NCBI Taxonomy" id="158441"/>
    <lineage>
        <taxon>Eukaryota</taxon>
        <taxon>Metazoa</taxon>
        <taxon>Ecdysozoa</taxon>
        <taxon>Arthropoda</taxon>
        <taxon>Hexapoda</taxon>
        <taxon>Collembola</taxon>
        <taxon>Entomobryomorpha</taxon>
        <taxon>Isotomoidea</taxon>
        <taxon>Isotomidae</taxon>
        <taxon>Proisotominae</taxon>
        <taxon>Folsomia</taxon>
    </lineage>
</organism>
<accession>A0A226D2G8</accession>
<feature type="domain" description="PiggyBac transposable element-derived protein 4 C-terminal zinc-finger" evidence="2">
    <location>
        <begin position="555"/>
        <end position="599"/>
    </location>
</feature>
<gene>
    <name evidence="4" type="ORF">Fcan01_25963</name>
</gene>
<keyword evidence="5" id="KW-1185">Reference proteome</keyword>
<dbReference type="PANTHER" id="PTHR46599">
    <property type="entry name" value="PIGGYBAC TRANSPOSABLE ELEMENT-DERIVED PROTEIN 4"/>
    <property type="match status" value="1"/>
</dbReference>
<dbReference type="Pfam" id="PF13842">
    <property type="entry name" value="zf-Tnp_2"/>
    <property type="match status" value="1"/>
</dbReference>
<proteinExistence type="predicted"/>
<feature type="region of interest" description="Disordered" evidence="1">
    <location>
        <begin position="41"/>
        <end position="63"/>
    </location>
</feature>
<comment type="caution">
    <text evidence="4">The sequence shown here is derived from an EMBL/GenBank/DDBJ whole genome shotgun (WGS) entry which is preliminary data.</text>
</comment>
<dbReference type="InterPro" id="IPR032718">
    <property type="entry name" value="PGBD4_Znf_C"/>
</dbReference>
<evidence type="ECO:0000256" key="1">
    <source>
        <dbReference type="SAM" id="MobiDB-lite"/>
    </source>
</evidence>
<evidence type="ECO:0000259" key="3">
    <source>
        <dbReference type="Pfam" id="PF13843"/>
    </source>
</evidence>
<name>A0A226D2G8_FOLCA</name>
<dbReference type="OMA" id="MCAVPCF"/>
<evidence type="ECO:0000313" key="4">
    <source>
        <dbReference type="EMBL" id="OXA39353.1"/>
    </source>
</evidence>
<feature type="domain" description="PiggyBac transposable element-derived protein" evidence="3">
    <location>
        <begin position="143"/>
        <end position="500"/>
    </location>
</feature>
<dbReference type="Proteomes" id="UP000198287">
    <property type="component" value="Unassembled WGS sequence"/>
</dbReference>
<reference evidence="4 5" key="1">
    <citation type="submission" date="2015-12" db="EMBL/GenBank/DDBJ databases">
        <title>The genome of Folsomia candida.</title>
        <authorList>
            <person name="Faddeeva A."/>
            <person name="Derks M.F."/>
            <person name="Anvar Y."/>
            <person name="Smit S."/>
            <person name="Van Straalen N."/>
            <person name="Roelofs D."/>
        </authorList>
    </citation>
    <scope>NUCLEOTIDE SEQUENCE [LARGE SCALE GENOMIC DNA]</scope>
    <source>
        <strain evidence="4 5">VU population</strain>
        <tissue evidence="4">Whole body</tissue>
    </source>
</reference>
<feature type="compositionally biased region" description="Acidic residues" evidence="1">
    <location>
        <begin position="41"/>
        <end position="58"/>
    </location>
</feature>
<dbReference type="EMBL" id="LNIX01000039">
    <property type="protein sequence ID" value="OXA39353.1"/>
    <property type="molecule type" value="Genomic_DNA"/>
</dbReference>
<evidence type="ECO:0000259" key="2">
    <source>
        <dbReference type="Pfam" id="PF13842"/>
    </source>
</evidence>